<dbReference type="RefSeq" id="XP_016476618.1">
    <property type="nucleotide sequence ID" value="XM_016621132.1"/>
</dbReference>
<evidence type="ECO:0000256" key="1">
    <source>
        <dbReference type="SAM" id="MobiDB-lite"/>
    </source>
</evidence>
<dbReference type="PANTHER" id="PTHR32166">
    <property type="entry name" value="OSJNBA0013A04.12 PROTEIN"/>
    <property type="match status" value="1"/>
</dbReference>
<accession>A0A1S4AJM1</accession>
<dbReference type="SUPFAM" id="SSF53098">
    <property type="entry name" value="Ribonuclease H-like"/>
    <property type="match status" value="1"/>
</dbReference>
<dbReference type="PANTHER" id="PTHR32166:SF74">
    <property type="entry name" value="OS05G0256350 PROTEIN"/>
    <property type="match status" value="1"/>
</dbReference>
<dbReference type="STRING" id="4097.A0A1S4AJM1"/>
<gene>
    <name evidence="3" type="primary">LOC107798165</name>
</gene>
<evidence type="ECO:0000313" key="3">
    <source>
        <dbReference type="RefSeq" id="XP_016476618.1"/>
    </source>
</evidence>
<dbReference type="AlphaFoldDB" id="A0A1S4AJM1"/>
<sequence length="510" mass="57863">MSHGASMINLLDEDSQMDEDDLEVNDIMRPPPSKSQRKNSTSGSGSSTASSNMKGPLNLFFSQKPNEKRKGEAVDLESCRKSLRERVVDDFARWMYDAGLPFNCVNYTDSFGEFIEAVGQYGPGMKPPTYHEVRVPCLKMRWRRQTSLSRSIRHNGKACGCSIMMDKWTAKNEKMVINVLVNSPRGSVFLESYDASDSSTNSNKMFNLFEKTILKVGPENVVQVVIDNASENKKAGDMLKGVFPNIYWTPCAAHCINLMFGDIFNLAPYSTVFAKAIKIHSYISQRPLLLNMIRRYTKQRNLVKSAKTRFATAILTLHSVYLQKQNLRTLFLSTEWSESIYAKETLGKEVARFIIGPYFWNDIVQALKVGNPLVIVLRLVDGEKKPPMGYIYEAMDRAKEAIEKAFDHDRRKYERVFEIIDKRWDDQLHQPLHAAGHILNPGLFYTNNENKTLDLNVWKGYHACVAKLVPDEAMQDKIGQELGVYMQADGILGLASAIRGRIKLAPVINF</sequence>
<proteinExistence type="predicted"/>
<dbReference type="InterPro" id="IPR012337">
    <property type="entry name" value="RNaseH-like_sf"/>
</dbReference>
<evidence type="ECO:0000259" key="2">
    <source>
        <dbReference type="Pfam" id="PF04937"/>
    </source>
</evidence>
<dbReference type="Pfam" id="PF04937">
    <property type="entry name" value="DUF659"/>
    <property type="match status" value="1"/>
</dbReference>
<reference evidence="3" key="1">
    <citation type="submission" date="2025-08" db="UniProtKB">
        <authorList>
            <consortium name="RefSeq"/>
        </authorList>
    </citation>
    <scope>IDENTIFICATION</scope>
</reference>
<feature type="compositionally biased region" description="Low complexity" evidence="1">
    <location>
        <begin position="40"/>
        <end position="51"/>
    </location>
</feature>
<feature type="compositionally biased region" description="Acidic residues" evidence="1">
    <location>
        <begin position="11"/>
        <end position="24"/>
    </location>
</feature>
<dbReference type="OrthoDB" id="1288173at2759"/>
<feature type="region of interest" description="Disordered" evidence="1">
    <location>
        <begin position="1"/>
        <end position="66"/>
    </location>
</feature>
<protein>
    <recommendedName>
        <fullName evidence="2">DUF659 domain-containing protein</fullName>
    </recommendedName>
</protein>
<name>A0A1S4AJM1_TOBAC</name>
<feature type="domain" description="DUF659" evidence="2">
    <location>
        <begin position="128"/>
        <end position="279"/>
    </location>
</feature>
<dbReference type="KEGG" id="nta:107798165"/>
<dbReference type="PaxDb" id="4097-A0A1S4AJM1"/>
<organism evidence="3">
    <name type="scientific">Nicotiana tabacum</name>
    <name type="common">Common tobacco</name>
    <dbReference type="NCBI Taxonomy" id="4097"/>
    <lineage>
        <taxon>Eukaryota</taxon>
        <taxon>Viridiplantae</taxon>
        <taxon>Streptophyta</taxon>
        <taxon>Embryophyta</taxon>
        <taxon>Tracheophyta</taxon>
        <taxon>Spermatophyta</taxon>
        <taxon>Magnoliopsida</taxon>
        <taxon>eudicotyledons</taxon>
        <taxon>Gunneridae</taxon>
        <taxon>Pentapetalae</taxon>
        <taxon>asterids</taxon>
        <taxon>lamiids</taxon>
        <taxon>Solanales</taxon>
        <taxon>Solanaceae</taxon>
        <taxon>Nicotianoideae</taxon>
        <taxon>Nicotianeae</taxon>
        <taxon>Nicotiana</taxon>
    </lineage>
</organism>
<dbReference type="InterPro" id="IPR007021">
    <property type="entry name" value="DUF659"/>
</dbReference>
<dbReference type="OMA" id="NMIRRYT"/>